<evidence type="ECO:0000256" key="2">
    <source>
        <dbReference type="SAM" id="MobiDB-lite"/>
    </source>
</evidence>
<sequence length="343" mass="38454">MDTAIGALTVVQIYNSFFLLFVFSPYSLDPFLTRDFSSFSSLDGQVFEDLHVAELDFDLIKNKENVSSRSNSPICTPSSGNSDAGEPCFPLDIHIDSCCTDLQSLNSSDLLLPANILGEPSITGELDWETFDWTNELPASELDSSVSNDSCDVNTNLPCSPVSHLKCSRSPKPLLSSSKSWSRMSAEEQLATIEALTNIISQKMGLREQLEVIRIIDPRAVVSPADTEFVIDLGCLNDTKLQRLREHVRKYALDIPCTSNVPSVNSDHSTSSSQCSTSSRNISKKEAKERRKFQKAWKQKQRKEHRQRLKERKSGLFIREEILSLSTPELLEEEEEEDIEILA</sequence>
<reference evidence="4" key="1">
    <citation type="submission" date="2025-08" db="UniProtKB">
        <authorList>
            <consortium name="RefSeq"/>
        </authorList>
    </citation>
    <scope>IDENTIFICATION</scope>
    <source>
        <tissue evidence="4">Muscle</tissue>
    </source>
</reference>
<dbReference type="RefSeq" id="XP_013790729.1">
    <property type="nucleotide sequence ID" value="XM_013935275.2"/>
</dbReference>
<gene>
    <name evidence="4" type="primary">LOC106474587</name>
</gene>
<dbReference type="Proteomes" id="UP000694941">
    <property type="component" value="Unplaced"/>
</dbReference>
<organism evidence="3 4">
    <name type="scientific">Limulus polyphemus</name>
    <name type="common">Atlantic horseshoe crab</name>
    <dbReference type="NCBI Taxonomy" id="6850"/>
    <lineage>
        <taxon>Eukaryota</taxon>
        <taxon>Metazoa</taxon>
        <taxon>Ecdysozoa</taxon>
        <taxon>Arthropoda</taxon>
        <taxon>Chelicerata</taxon>
        <taxon>Merostomata</taxon>
        <taxon>Xiphosura</taxon>
        <taxon>Limulidae</taxon>
        <taxon>Limulus</taxon>
    </lineage>
</organism>
<dbReference type="GeneID" id="106474587"/>
<evidence type="ECO:0000256" key="1">
    <source>
        <dbReference type="ARBA" id="ARBA00009319"/>
    </source>
</evidence>
<feature type="region of interest" description="Disordered" evidence="2">
    <location>
        <begin position="262"/>
        <end position="287"/>
    </location>
</feature>
<evidence type="ECO:0000313" key="3">
    <source>
        <dbReference type="Proteomes" id="UP000694941"/>
    </source>
</evidence>
<comment type="similarity">
    <text evidence="1">Belongs to the FAM199 family.</text>
</comment>
<proteinExistence type="inferred from homology"/>
<keyword evidence="3" id="KW-1185">Reference proteome</keyword>
<protein>
    <submittedName>
        <fullName evidence="4">Protein FAM199X-like</fullName>
    </submittedName>
</protein>
<evidence type="ECO:0000313" key="4">
    <source>
        <dbReference type="RefSeq" id="XP_013790729.1"/>
    </source>
</evidence>
<accession>A0ABM1BXU1</accession>
<feature type="compositionally biased region" description="Low complexity" evidence="2">
    <location>
        <begin position="266"/>
        <end position="281"/>
    </location>
</feature>
<dbReference type="Pfam" id="PF15814">
    <property type="entry name" value="FAM199X"/>
    <property type="match status" value="2"/>
</dbReference>
<dbReference type="InterPro" id="IPR029672">
    <property type="entry name" value="FAM199X_fam"/>
</dbReference>
<name>A0ABM1BXU1_LIMPO</name>
<dbReference type="PANTHER" id="PTHR32003">
    <property type="entry name" value="PROTEIN FAM199X"/>
    <property type="match status" value="1"/>
</dbReference>
<dbReference type="PANTHER" id="PTHR32003:SF1">
    <property type="entry name" value="PROTEIN FAM199X"/>
    <property type="match status" value="1"/>
</dbReference>